<organism evidence="2">
    <name type="scientific">Davidia involucrata</name>
    <name type="common">Dove tree</name>
    <dbReference type="NCBI Taxonomy" id="16924"/>
    <lineage>
        <taxon>Eukaryota</taxon>
        <taxon>Viridiplantae</taxon>
        <taxon>Streptophyta</taxon>
        <taxon>Embryophyta</taxon>
        <taxon>Tracheophyta</taxon>
        <taxon>Spermatophyta</taxon>
        <taxon>Magnoliopsida</taxon>
        <taxon>eudicotyledons</taxon>
        <taxon>Gunneridae</taxon>
        <taxon>Pentapetalae</taxon>
        <taxon>asterids</taxon>
        <taxon>Cornales</taxon>
        <taxon>Nyssaceae</taxon>
        <taxon>Davidia</taxon>
    </lineage>
</organism>
<evidence type="ECO:0000313" key="2">
    <source>
        <dbReference type="EMBL" id="MPA43826.1"/>
    </source>
</evidence>
<feature type="region of interest" description="Disordered" evidence="1">
    <location>
        <begin position="1223"/>
        <end position="1260"/>
    </location>
</feature>
<accession>A0A5B6ZKG5</accession>
<dbReference type="PANTHER" id="PTHR48429">
    <property type="entry name" value="AGENET DOMAIN-CONTAINING PROTEIN"/>
    <property type="match status" value="1"/>
</dbReference>
<feature type="region of interest" description="Disordered" evidence="1">
    <location>
        <begin position="177"/>
        <end position="207"/>
    </location>
</feature>
<name>A0A5B6ZKG5_DAVIN</name>
<protein>
    <recommendedName>
        <fullName evidence="3">Agenet-like domain-containing protein</fullName>
    </recommendedName>
</protein>
<dbReference type="InterPro" id="IPR055274">
    <property type="entry name" value="SWO1"/>
</dbReference>
<evidence type="ECO:0000256" key="1">
    <source>
        <dbReference type="SAM" id="MobiDB-lite"/>
    </source>
</evidence>
<sequence>MDYDDNDFQGQNLSLAGEGSSKFSPVLRPYALPKFEFDDSLHGHLRFDSLVENEVFLGIPSQEDNQWIEDFSRGSSGIEFSSSAAESCSISRHNNVWSEATSSESVEMLLKSVGQEEMVPGETIVEESDACDELGSLTKQMEPNLKQDDGVKDAIDSHPELPPDECLEHFSGLNEGAGGGCPHVEGTSQTQEAEPFNHGSPSELDPNAVSEKSDLFVIQKNLGIDKKCDYANQSEVDISVNESLDNEMQKDPSVSEMQIDNVDSSSHDIIASVGELNNQEIPHRVSDFSLKNADGSPKDIGKEVEEHHVVSNEANMNDQDLKGSAVETGTNNLGSPPCLASKVESVEGHAVETSINNFEEPSSLPVKGDADLQIAEGCSEDVYSTNPALGSKCGVVDLSKSTEINQQFKGNMHEESPVVFQGDSNFDGHADEVSNTEAGICASAQLKIGSSMQVTNGQSINIAKKENFRGNDCQLDCEASVSNSEASLLTGVDNKLPNGEGDGSKNNYVENLSNLMVVHSATELLGEKHAIENLKGVNHASGIHKEDSDAVYHISPPRLAGSVQICEGDISNQGDFHCDQDVSFNERGNAKLPTDSSLMDCDTVGSLSMDKKVGCSSLGEGIKENDTVVVGLEYDTTARNEPALVGTLETTNLRSNNTSDGVPSLSGSGATADEVTDHSEEQKSPLLVEGFMHLDKKEETKVEVLTEASLSTLKECSDGASAPGPVSEVEKGVSSDSAIQLLQDSVDQPLPMVETCNTESRNEQAAVANEVSQEGSKKLEVCLVLCDSTVKEDNNAEAVVVLENHVEATIEKNHEVASSQAADAVLVPNKDKRVTESIPVSLMESCTDVGQQDREYNEAVMASGVDASGQIAPSIEVDTSNDGQGTSGLARLSESDANLVLEGGRSSADADKVNCDSPTIISCTELSQSVKDRQEGVKGSPDTSVPLSGVTDGAADKVQSASQDPRGKDATKDEGSFTFEVNQLACQSERETSKAWQSFPTIQACKTSMMEGSPTSGLGQMDPKRMPEISCGTPRTPDGENLHGGSKGTPERKTRRASGKATGKENTKKGTHVKEAAPTRQSERGGKSSSLSMSPSGISQLVKFEGLKPYGNVECSGTKPSGVISIPTSNLPDLNTSTPPSALFQQPFTDLQQVQLRAQIFVYGSLIQGTVPDDTCMISAFGPSDGGKSIWEPAWRACVERVQGQKSHPNISETPVQSRSELRNAGARAADQAIKQGPLQSKVLPSPVGRASSKSTPSPVVNSMLPLSSPLWSISTPSCDGLQSSGMGRGTLLDYHQTLSPLHPYQTPSVRNFVGHNASWLSQAPFPGAWVASPQTSAIDASARFPVLPITEAVKLTPVKESSVPISSGTKHASPSPVVHSGSPSVFAGKSSLLDMKKVTVSPVQHSTDPKSRKRKKVPVSEDLGQISLIAQTRTESVSAPVISHLSTAVAVTTSACFASKSNTGKIVTAVTPTSSTDHPKRGDQKVIITEETFSKVVEARLQAEDAAAHAAAAVSHSQGVWSQLEKQKNSGLISDVEAKLASAAVAMAAAAAVAKAAAEAAKIASNAALQAKLMADEALVSTGTGDPTQSSSISPSNVVNNLGKATSASFLKGGDESNGSRSIIFAAREAARRRLEGASAALKHAENLDAIVKAAELAAEAVSQAGKIVAMCDPLPLSELVESGPEGYWKVPQVPSEQGVKSNNMNREQSNVDRVEEGPNVFAKQSKEGPSDKNEKQTTNHGMQPLSKEIPRESKEDLMRVVDGISAFVSSSGKDLREERGRRAFDLAKTIGVVPESEIGLRSTSVIVQDEYDKAVGTSKENSIKEGCLIEVFRDGEDIKAAWFSATVLSLKDGKAFICYTEL</sequence>
<reference evidence="2" key="1">
    <citation type="submission" date="2019-08" db="EMBL/GenBank/DDBJ databases">
        <title>Reference gene set and small RNA set construction with multiple tissues from Davidia involucrata Baill.</title>
        <authorList>
            <person name="Yang H."/>
            <person name="Zhou C."/>
            <person name="Li G."/>
            <person name="Wang J."/>
            <person name="Gao P."/>
            <person name="Wang M."/>
            <person name="Wang R."/>
            <person name="Zhao Y."/>
        </authorList>
    </citation>
    <scope>NUCLEOTIDE SEQUENCE</scope>
    <source>
        <tissue evidence="2">Mixed with DoveR01_LX</tissue>
    </source>
</reference>
<feature type="region of interest" description="Disordered" evidence="1">
    <location>
        <begin position="927"/>
        <end position="975"/>
    </location>
</feature>
<evidence type="ECO:0008006" key="3">
    <source>
        <dbReference type="Google" id="ProtNLM"/>
    </source>
</evidence>
<gene>
    <name evidence="2" type="ORF">Din_013267</name>
</gene>
<feature type="region of interest" description="Disordered" evidence="1">
    <location>
        <begin position="1697"/>
        <end position="1755"/>
    </location>
</feature>
<feature type="compositionally biased region" description="Basic and acidic residues" evidence="1">
    <location>
        <begin position="965"/>
        <end position="975"/>
    </location>
</feature>
<feature type="region of interest" description="Disordered" evidence="1">
    <location>
        <begin position="1009"/>
        <end position="1095"/>
    </location>
</feature>
<feature type="compositionally biased region" description="Polar residues" evidence="1">
    <location>
        <begin position="1697"/>
        <end position="1710"/>
    </location>
</feature>
<feature type="compositionally biased region" description="Basic and acidic residues" evidence="1">
    <location>
        <begin position="1726"/>
        <end position="1739"/>
    </location>
</feature>
<feature type="region of interest" description="Disordered" evidence="1">
    <location>
        <begin position="652"/>
        <end position="682"/>
    </location>
</feature>
<feature type="compositionally biased region" description="Polar residues" evidence="1">
    <location>
        <begin position="652"/>
        <end position="669"/>
    </location>
</feature>
<proteinExistence type="predicted"/>
<dbReference type="PANTHER" id="PTHR48429:SF1">
    <property type="entry name" value="AGENET DOMAIN-CONTAINING PROTEIN"/>
    <property type="match status" value="1"/>
</dbReference>
<dbReference type="EMBL" id="GHES01013267">
    <property type="protein sequence ID" value="MPA43826.1"/>
    <property type="molecule type" value="Transcribed_RNA"/>
</dbReference>
<feature type="compositionally biased region" description="Basic and acidic residues" evidence="1">
    <location>
        <begin position="1062"/>
        <end position="1086"/>
    </location>
</feature>